<keyword evidence="11" id="KW-1185">Reference proteome</keyword>
<evidence type="ECO:0000256" key="1">
    <source>
        <dbReference type="ARBA" id="ARBA00001946"/>
    </source>
</evidence>
<evidence type="ECO:0000256" key="5">
    <source>
        <dbReference type="ARBA" id="ARBA00022842"/>
    </source>
</evidence>
<protein>
    <recommendedName>
        <fullName evidence="7">Cobyrinate a,c-diamide synthase</fullName>
        <ecNumber evidence="7">6.3.5.11</ecNumber>
    </recommendedName>
    <alternativeName>
        <fullName evidence="7">Cobyrinic acid a,c-diamide synthetase</fullName>
    </alternativeName>
</protein>
<comment type="function">
    <text evidence="7">Catalyzes the ATP-dependent amidation of the two carboxylate groups at positions a and c of cobyrinate, using either L-glutamine or ammonia as the nitrogen source.</text>
</comment>
<keyword evidence="3 7" id="KW-0547">Nucleotide-binding</keyword>
<keyword evidence="2 7" id="KW-0436">Ligase</keyword>
<feature type="domain" description="CobQ/CobB/MinD/ParA nucleotide binding" evidence="8">
    <location>
        <begin position="8"/>
        <end position="191"/>
    </location>
</feature>
<keyword evidence="4 7" id="KW-0067">ATP-binding</keyword>
<dbReference type="PROSITE" id="PS51274">
    <property type="entry name" value="GATASE_COBBQ"/>
    <property type="match status" value="1"/>
</dbReference>
<comment type="caution">
    <text evidence="10">The sequence shown here is derived from an EMBL/GenBank/DDBJ whole genome shotgun (WGS) entry which is preliminary data.</text>
</comment>
<dbReference type="Gene3D" id="3.40.50.300">
    <property type="entry name" value="P-loop containing nucleotide triphosphate hydrolases"/>
    <property type="match status" value="2"/>
</dbReference>
<evidence type="ECO:0000313" key="11">
    <source>
        <dbReference type="Proteomes" id="UP000641741"/>
    </source>
</evidence>
<comment type="similarity">
    <text evidence="7">Belongs to the CobB/CbiA family.</text>
</comment>
<evidence type="ECO:0000259" key="9">
    <source>
        <dbReference type="Pfam" id="PF07685"/>
    </source>
</evidence>
<evidence type="ECO:0000256" key="4">
    <source>
        <dbReference type="ARBA" id="ARBA00022840"/>
    </source>
</evidence>
<dbReference type="CDD" id="cd03130">
    <property type="entry name" value="GATase1_CobB"/>
    <property type="match status" value="1"/>
</dbReference>
<comment type="cofactor">
    <cofactor evidence="1 7">
        <name>Mg(2+)</name>
        <dbReference type="ChEBI" id="CHEBI:18420"/>
    </cofactor>
</comment>
<keyword evidence="5 7" id="KW-0460">Magnesium</keyword>
<feature type="domain" description="CobB/CobQ-like glutamine amidotransferase" evidence="9">
    <location>
        <begin position="248"/>
        <end position="403"/>
    </location>
</feature>
<feature type="active site" description="Nucleophile" evidence="7">
    <location>
        <position position="331"/>
    </location>
</feature>
<comment type="domain">
    <text evidence="7">Comprises of two domains. The C-terminal domain contains the binding site for glutamine and catalyzes the hydrolysis of this substrate to glutamate and ammonia. The N-terminal domain is anticipated to bind ATP and cobyrinate and catalyzes the ultimate synthesis of the diamide product. The ammonia produced via the glutaminase domain is probably translocated to the adjacent domain via a molecular tunnel, where it reacts with an activated intermediate.</text>
</comment>
<comment type="pathway">
    <text evidence="7">Cofactor biosynthesis; adenosylcobalamin biosynthesis; cob(II)yrinate a,c-diamide from sirohydrochlorin (anaerobic route): step 10/10.</text>
</comment>
<keyword evidence="6 7" id="KW-0315">Glutamine amidotransferase</keyword>
<dbReference type="PANTHER" id="PTHR43873">
    <property type="entry name" value="COBYRINATE A,C-DIAMIDE SYNTHASE"/>
    <property type="match status" value="1"/>
</dbReference>
<evidence type="ECO:0000256" key="7">
    <source>
        <dbReference type="HAMAP-Rule" id="MF_00027"/>
    </source>
</evidence>
<dbReference type="InterPro" id="IPR029062">
    <property type="entry name" value="Class_I_gatase-like"/>
</dbReference>
<dbReference type="Gene3D" id="3.40.50.880">
    <property type="match status" value="1"/>
</dbReference>
<dbReference type="NCBIfam" id="NF002204">
    <property type="entry name" value="PRK01077.1"/>
    <property type="match status" value="1"/>
</dbReference>
<gene>
    <name evidence="7" type="primary">cbiA</name>
    <name evidence="10" type="ORF">H8S02_00070</name>
</gene>
<dbReference type="SUPFAM" id="SSF52317">
    <property type="entry name" value="Class I glutamine amidotransferase-like"/>
    <property type="match status" value="1"/>
</dbReference>
<dbReference type="RefSeq" id="WP_186968694.1">
    <property type="nucleotide sequence ID" value="NZ_JACOPK010000001.1"/>
</dbReference>
<proteinExistence type="inferred from homology"/>
<dbReference type="InterPro" id="IPR002586">
    <property type="entry name" value="CobQ/CobB/MinD/ParA_Nub-bd_dom"/>
</dbReference>
<dbReference type="Proteomes" id="UP000641741">
    <property type="component" value="Unassembled WGS sequence"/>
</dbReference>
<dbReference type="InterPro" id="IPR004484">
    <property type="entry name" value="CbiA/CobB_synth"/>
</dbReference>
<dbReference type="Pfam" id="PF01656">
    <property type="entry name" value="CbiA"/>
    <property type="match status" value="1"/>
</dbReference>
<dbReference type="NCBIfam" id="TIGR00379">
    <property type="entry name" value="cobB"/>
    <property type="match status" value="1"/>
</dbReference>
<evidence type="ECO:0000256" key="6">
    <source>
        <dbReference type="ARBA" id="ARBA00022962"/>
    </source>
</evidence>
<dbReference type="EMBL" id="JACOPK010000001">
    <property type="protein sequence ID" value="MBC5694354.1"/>
    <property type="molecule type" value="Genomic_DNA"/>
</dbReference>
<accession>A0ABR7GJ88</accession>
<reference evidence="10 11" key="1">
    <citation type="submission" date="2020-08" db="EMBL/GenBank/DDBJ databases">
        <title>Genome public.</title>
        <authorList>
            <person name="Liu C."/>
            <person name="Sun Q."/>
        </authorList>
    </citation>
    <scope>NUCLEOTIDE SEQUENCE [LARGE SCALE GENOMIC DNA]</scope>
    <source>
        <strain evidence="10 11">M2</strain>
    </source>
</reference>
<dbReference type="SUPFAM" id="SSF52540">
    <property type="entry name" value="P-loop containing nucleoside triphosphate hydrolases"/>
    <property type="match status" value="1"/>
</dbReference>
<keyword evidence="7" id="KW-0169">Cobalamin biosynthesis</keyword>
<evidence type="ECO:0000256" key="2">
    <source>
        <dbReference type="ARBA" id="ARBA00022598"/>
    </source>
</evidence>
<organism evidence="10 11">
    <name type="scientific">Agathobaculum hominis</name>
    <dbReference type="NCBI Taxonomy" id="2763014"/>
    <lineage>
        <taxon>Bacteria</taxon>
        <taxon>Bacillati</taxon>
        <taxon>Bacillota</taxon>
        <taxon>Clostridia</taxon>
        <taxon>Eubacteriales</taxon>
        <taxon>Butyricicoccaceae</taxon>
        <taxon>Agathobaculum</taxon>
    </lineage>
</organism>
<dbReference type="Pfam" id="PF07685">
    <property type="entry name" value="GATase_3"/>
    <property type="match status" value="1"/>
</dbReference>
<dbReference type="InterPro" id="IPR011698">
    <property type="entry name" value="GATase_3"/>
</dbReference>
<dbReference type="HAMAP" id="MF_00027">
    <property type="entry name" value="CobB_CbiA"/>
    <property type="match status" value="1"/>
</dbReference>
<evidence type="ECO:0000259" key="8">
    <source>
        <dbReference type="Pfam" id="PF01656"/>
    </source>
</evidence>
<evidence type="ECO:0000313" key="10">
    <source>
        <dbReference type="EMBL" id="MBC5694354.1"/>
    </source>
</evidence>
<comment type="miscellaneous">
    <text evidence="7">The a and c carboxylates of cobyrinate are activated for nucleophilic attack via formation of a phosphorylated intermediate by ATP. CbiA catalyzes first the amidation of the c-carboxylate, and then that of the a-carboxylate.</text>
</comment>
<evidence type="ECO:0000256" key="3">
    <source>
        <dbReference type="ARBA" id="ARBA00022741"/>
    </source>
</evidence>
<feature type="site" description="Increases nucleophilicity of active site Cys" evidence="7">
    <location>
        <position position="425"/>
    </location>
</feature>
<dbReference type="EC" id="6.3.5.11" evidence="7"/>
<name>A0ABR7GJ88_9FIRM</name>
<dbReference type="InterPro" id="IPR027417">
    <property type="entry name" value="P-loop_NTPase"/>
</dbReference>
<comment type="catalytic activity">
    <reaction evidence="7">
        <text>cob(II)yrinate + 2 L-glutamine + 2 ATP + 2 H2O = cob(II)yrinate a,c diamide + 2 L-glutamate + 2 ADP + 2 phosphate + 2 H(+)</text>
        <dbReference type="Rhea" id="RHEA:26289"/>
        <dbReference type="ChEBI" id="CHEBI:15377"/>
        <dbReference type="ChEBI" id="CHEBI:15378"/>
        <dbReference type="ChEBI" id="CHEBI:29985"/>
        <dbReference type="ChEBI" id="CHEBI:30616"/>
        <dbReference type="ChEBI" id="CHEBI:43474"/>
        <dbReference type="ChEBI" id="CHEBI:58359"/>
        <dbReference type="ChEBI" id="CHEBI:58537"/>
        <dbReference type="ChEBI" id="CHEBI:58894"/>
        <dbReference type="ChEBI" id="CHEBI:456216"/>
        <dbReference type="EC" id="6.3.5.11"/>
    </reaction>
</comment>
<dbReference type="PANTHER" id="PTHR43873:SF1">
    <property type="entry name" value="COBYRINATE A,C-DIAMIDE SYNTHASE"/>
    <property type="match status" value="1"/>
</dbReference>
<sequence>MANNAPRIMIAGTGSGCGKTMVTLTVLRAMQRRNIPLAAFKCGPDYIDPMFHKAVLGIPSRNLDLFFISEREVRGQIVRSIPQNGIGVIEGVMGFYDGVSGTTDTASAAHLARETGTPAILVVRPKGQSLSLAAMLSGFRNYAENTLCGVILNGISDTMYPFYRDIVQKSGLKVLGYLPSVPEAEIPDRHLGLVTADELKDLNYRLDLLADAAENRIDIEQILKISRTASQLPDDSEKISPVTKKPVRIAVARDKAFCFYYEDNFEVLRNLGAELVEFSPISDSCIPENTDGLYLGGGYPELHITELSNNVKMRNSIKNAIEKGLPTIAECGGFLYLHEHLEGAEMVGVVRGNAVLTKKLQPFGYVTLTAQDDNMLSACGGQIRAHEFHYAKSENNGHDFVAEKPNGRKWPCVHTTKSLYAGFPHLFLRANIDFPEKFVRACMEWSERRK</sequence>